<dbReference type="Proteomes" id="UP000075683">
    <property type="component" value="Unassembled WGS sequence"/>
</dbReference>
<sequence>MKEKGIRNFSRRVKGGLRSPPTESGSENWKNGDRRGERRKTDEET</sequence>
<dbReference type="STRING" id="301148.B4135_0499"/>
<feature type="region of interest" description="Disordered" evidence="1">
    <location>
        <begin position="1"/>
        <end position="45"/>
    </location>
</feature>
<name>A0A150L932_9BACI</name>
<evidence type="ECO:0000313" key="2">
    <source>
        <dbReference type="EMBL" id="KYD08817.1"/>
    </source>
</evidence>
<protein>
    <submittedName>
        <fullName evidence="2">Uncharacterized protein</fullName>
    </submittedName>
</protein>
<proteinExistence type="predicted"/>
<feature type="compositionally biased region" description="Basic and acidic residues" evidence="1">
    <location>
        <begin position="30"/>
        <end position="45"/>
    </location>
</feature>
<evidence type="ECO:0000256" key="1">
    <source>
        <dbReference type="SAM" id="MobiDB-lite"/>
    </source>
</evidence>
<evidence type="ECO:0000313" key="3">
    <source>
        <dbReference type="Proteomes" id="UP000075683"/>
    </source>
</evidence>
<comment type="caution">
    <text evidence="2">The sequence shown here is derived from an EMBL/GenBank/DDBJ whole genome shotgun (WGS) entry which is preliminary data.</text>
</comment>
<organism evidence="2 3">
    <name type="scientific">Caldibacillus debilis</name>
    <dbReference type="NCBI Taxonomy" id="301148"/>
    <lineage>
        <taxon>Bacteria</taxon>
        <taxon>Bacillati</taxon>
        <taxon>Bacillota</taxon>
        <taxon>Bacilli</taxon>
        <taxon>Bacillales</taxon>
        <taxon>Bacillaceae</taxon>
        <taxon>Caldibacillus</taxon>
    </lineage>
</organism>
<dbReference type="EMBL" id="LQYT01000135">
    <property type="protein sequence ID" value="KYD08817.1"/>
    <property type="molecule type" value="Genomic_DNA"/>
</dbReference>
<reference evidence="2 3" key="1">
    <citation type="submission" date="2016-01" db="EMBL/GenBank/DDBJ databases">
        <title>Draft Genome Sequences of Seven Thermophilic Sporeformers Isolated from Foods.</title>
        <authorList>
            <person name="Berendsen E.M."/>
            <person name="Wells-Bennik M.H."/>
            <person name="Krawcyk A.O."/>
            <person name="De Jong A."/>
            <person name="Holsappel S."/>
            <person name="Eijlander R.T."/>
            <person name="Kuipers O.P."/>
        </authorList>
    </citation>
    <scope>NUCLEOTIDE SEQUENCE [LARGE SCALE GENOMIC DNA]</scope>
    <source>
        <strain evidence="2 3">B4135</strain>
    </source>
</reference>
<dbReference type="AlphaFoldDB" id="A0A150L932"/>
<accession>A0A150L932</accession>
<gene>
    <name evidence="2" type="ORF">B4135_0499</name>
</gene>